<name>A0AAN8DWX2_CHAGU</name>
<protein>
    <submittedName>
        <fullName evidence="2">Uncharacterized protein</fullName>
    </submittedName>
</protein>
<evidence type="ECO:0000313" key="3">
    <source>
        <dbReference type="Proteomes" id="UP001331515"/>
    </source>
</evidence>
<comment type="caution">
    <text evidence="2">The sequence shown here is derived from an EMBL/GenBank/DDBJ whole genome shotgun (WGS) entry which is preliminary data.</text>
</comment>
<feature type="compositionally biased region" description="Basic residues" evidence="1">
    <location>
        <begin position="20"/>
        <end position="32"/>
    </location>
</feature>
<gene>
    <name evidence="2" type="ORF">CgunFtcFv8_018237</name>
</gene>
<organism evidence="2 3">
    <name type="scientific">Champsocephalus gunnari</name>
    <name type="common">Mackerel icefish</name>
    <dbReference type="NCBI Taxonomy" id="52237"/>
    <lineage>
        <taxon>Eukaryota</taxon>
        <taxon>Metazoa</taxon>
        <taxon>Chordata</taxon>
        <taxon>Craniata</taxon>
        <taxon>Vertebrata</taxon>
        <taxon>Euteleostomi</taxon>
        <taxon>Actinopterygii</taxon>
        <taxon>Neopterygii</taxon>
        <taxon>Teleostei</taxon>
        <taxon>Neoteleostei</taxon>
        <taxon>Acanthomorphata</taxon>
        <taxon>Eupercaria</taxon>
        <taxon>Perciformes</taxon>
        <taxon>Notothenioidei</taxon>
        <taxon>Channichthyidae</taxon>
        <taxon>Champsocephalus</taxon>
    </lineage>
</organism>
<dbReference type="EMBL" id="JAURVH010001520">
    <property type="protein sequence ID" value="KAK5925738.1"/>
    <property type="molecule type" value="Genomic_DNA"/>
</dbReference>
<sequence>MRNRLVEGKEALEQSGPMGKGKRAKERRRRRTTTWNSQRRDQAKNQGRSHRHPQILSKDIGIFRRPKR</sequence>
<dbReference type="AlphaFoldDB" id="A0AAN8DWX2"/>
<proteinExistence type="predicted"/>
<evidence type="ECO:0000256" key="1">
    <source>
        <dbReference type="SAM" id="MobiDB-lite"/>
    </source>
</evidence>
<feature type="region of interest" description="Disordered" evidence="1">
    <location>
        <begin position="1"/>
        <end position="68"/>
    </location>
</feature>
<keyword evidence="3" id="KW-1185">Reference proteome</keyword>
<accession>A0AAN8DWX2</accession>
<dbReference type="Proteomes" id="UP001331515">
    <property type="component" value="Unassembled WGS sequence"/>
</dbReference>
<feature type="compositionally biased region" description="Basic and acidic residues" evidence="1">
    <location>
        <begin position="1"/>
        <end position="12"/>
    </location>
</feature>
<evidence type="ECO:0000313" key="2">
    <source>
        <dbReference type="EMBL" id="KAK5925738.1"/>
    </source>
</evidence>
<reference evidence="2 3" key="1">
    <citation type="journal article" date="2023" name="Mol. Biol. Evol.">
        <title>Genomics of Secondarily Temperate Adaptation in the Only Non-Antarctic Icefish.</title>
        <authorList>
            <person name="Rivera-Colon A.G."/>
            <person name="Rayamajhi N."/>
            <person name="Minhas B.F."/>
            <person name="Madrigal G."/>
            <person name="Bilyk K.T."/>
            <person name="Yoon V."/>
            <person name="Hune M."/>
            <person name="Gregory S."/>
            <person name="Cheng C.H.C."/>
            <person name="Catchen J.M."/>
        </authorList>
    </citation>
    <scope>NUCLEOTIDE SEQUENCE [LARGE SCALE GENOMIC DNA]</scope>
    <source>
        <tissue evidence="2">White muscle</tissue>
    </source>
</reference>